<evidence type="ECO:0000313" key="3">
    <source>
        <dbReference type="Proteomes" id="UP000242450"/>
    </source>
</evidence>
<gene>
    <name evidence="2" type="ORF">Celaphus_00006348</name>
</gene>
<dbReference type="Proteomes" id="UP000242450">
    <property type="component" value="Chromosome 12"/>
</dbReference>
<dbReference type="PANTHER" id="PTHR12984:SF3">
    <property type="entry name" value="N-TERMINAL KINASE-LIKE PROTEIN"/>
    <property type="match status" value="1"/>
</dbReference>
<organism evidence="2 3">
    <name type="scientific">Cervus elaphus hippelaphus</name>
    <name type="common">European red deer</name>
    <dbReference type="NCBI Taxonomy" id="46360"/>
    <lineage>
        <taxon>Eukaryota</taxon>
        <taxon>Metazoa</taxon>
        <taxon>Chordata</taxon>
        <taxon>Craniata</taxon>
        <taxon>Vertebrata</taxon>
        <taxon>Euteleostomi</taxon>
        <taxon>Mammalia</taxon>
        <taxon>Eutheria</taxon>
        <taxon>Laurasiatheria</taxon>
        <taxon>Artiodactyla</taxon>
        <taxon>Ruminantia</taxon>
        <taxon>Pecora</taxon>
        <taxon>Cervidae</taxon>
        <taxon>Cervinae</taxon>
        <taxon>Cervus</taxon>
    </lineage>
</organism>
<sequence>MVKSMLLLAPKLNKDNLTVELMKLFVQLQAKDKQGPISCNTICLGKISSYFNTSTRHRGLTSGSRWPLRTHLHHLRSQEFWASLAAIRSFLPVLCSLTVDSEKSTQDEAFKAIQSCLSKLESISGDPTQLAKWTSHVASWAGWAMTGVTSLTSMLIYAHPIPTSPRDLCLRDILPQPPPHSCHTHDLRPLGDTKEEGKDTEEDSSAVQRWEDEAWHSLQHLGWAEQQSSHKSPESDWNSWEAEGSWEQNWQEHVSQSCPLRMHSWPVSITRVDQSLETKAIPLLPCQHIKRLVLSQDQTLGIDDNWEDLETDRRRLS</sequence>
<dbReference type="AlphaFoldDB" id="A0A212CU89"/>
<feature type="region of interest" description="Disordered" evidence="1">
    <location>
        <begin position="180"/>
        <end position="207"/>
    </location>
</feature>
<dbReference type="EMBL" id="MKHE01000012">
    <property type="protein sequence ID" value="OWK09424.1"/>
    <property type="molecule type" value="Genomic_DNA"/>
</dbReference>
<feature type="compositionally biased region" description="Basic and acidic residues" evidence="1">
    <location>
        <begin position="183"/>
        <end position="197"/>
    </location>
</feature>
<reference evidence="2 3" key="1">
    <citation type="journal article" date="2018" name="Mol. Genet. Genomics">
        <title>The red deer Cervus elaphus genome CerEla1.0: sequencing, annotating, genes, and chromosomes.</title>
        <authorList>
            <person name="Bana N.A."/>
            <person name="Nyiri A."/>
            <person name="Nagy J."/>
            <person name="Frank K."/>
            <person name="Nagy T."/>
            <person name="Steger V."/>
            <person name="Schiller M."/>
            <person name="Lakatos P."/>
            <person name="Sugar L."/>
            <person name="Horn P."/>
            <person name="Barta E."/>
            <person name="Orosz L."/>
        </authorList>
    </citation>
    <scope>NUCLEOTIDE SEQUENCE [LARGE SCALE GENOMIC DNA]</scope>
    <source>
        <strain evidence="2">Hungarian</strain>
    </source>
</reference>
<dbReference type="InterPro" id="IPR051177">
    <property type="entry name" value="CIK-Related_Protein"/>
</dbReference>
<evidence type="ECO:0000256" key="1">
    <source>
        <dbReference type="SAM" id="MobiDB-lite"/>
    </source>
</evidence>
<accession>A0A212CU89</accession>
<dbReference type="Gene3D" id="1.25.10.10">
    <property type="entry name" value="Leucine-rich Repeat Variant"/>
    <property type="match status" value="1"/>
</dbReference>
<keyword evidence="3" id="KW-1185">Reference proteome</keyword>
<protein>
    <submittedName>
        <fullName evidence="2">Uncharacterized protein</fullName>
    </submittedName>
</protein>
<dbReference type="InterPro" id="IPR011989">
    <property type="entry name" value="ARM-like"/>
</dbReference>
<name>A0A212CU89_CEREH</name>
<proteinExistence type="predicted"/>
<dbReference type="PANTHER" id="PTHR12984">
    <property type="entry name" value="SCY1-RELATED S/T PROTEIN KINASE-LIKE"/>
    <property type="match status" value="1"/>
</dbReference>
<dbReference type="OrthoDB" id="447103at2759"/>
<comment type="caution">
    <text evidence="2">The sequence shown here is derived from an EMBL/GenBank/DDBJ whole genome shotgun (WGS) entry which is preliminary data.</text>
</comment>
<evidence type="ECO:0000313" key="2">
    <source>
        <dbReference type="EMBL" id="OWK09424.1"/>
    </source>
</evidence>